<dbReference type="Pfam" id="PF08011">
    <property type="entry name" value="PDDEXK_9"/>
    <property type="match status" value="1"/>
</dbReference>
<accession>A0A2L0ENP2</accession>
<evidence type="ECO:0000259" key="1">
    <source>
        <dbReference type="Pfam" id="PF09820"/>
    </source>
</evidence>
<protein>
    <recommendedName>
        <fullName evidence="1">AAA-ATPase-like domain-containing protein</fullName>
    </recommendedName>
</protein>
<dbReference type="InterPro" id="IPR012547">
    <property type="entry name" value="PDDEXK_9"/>
</dbReference>
<name>A0A2L0ENP2_SORCE</name>
<dbReference type="EMBL" id="CP012673">
    <property type="protein sequence ID" value="AUX40906.1"/>
    <property type="molecule type" value="Genomic_DNA"/>
</dbReference>
<gene>
    <name evidence="2" type="ORF">SOCE26_023080</name>
</gene>
<dbReference type="PANTHER" id="PTHR34825:SF1">
    <property type="entry name" value="AAA-ATPASE-LIKE DOMAIN-CONTAINING PROTEIN"/>
    <property type="match status" value="1"/>
</dbReference>
<dbReference type="AlphaFoldDB" id="A0A2L0ENP2"/>
<reference evidence="2 3" key="1">
    <citation type="submission" date="2015-09" db="EMBL/GenBank/DDBJ databases">
        <title>Sorangium comparison.</title>
        <authorList>
            <person name="Zaburannyi N."/>
            <person name="Bunk B."/>
            <person name="Overmann J."/>
            <person name="Mueller R."/>
        </authorList>
    </citation>
    <scope>NUCLEOTIDE SEQUENCE [LARGE SCALE GENOMIC DNA]</scope>
    <source>
        <strain evidence="2 3">So ce26</strain>
    </source>
</reference>
<sequence>MTARKLHLPVGQSDFRNLRQEDRYYVDKTDLVDRVLGAGAQALLLPRPRRFGKTLGLSMLRYFFERSAEDRSPLFAGLHAAASEQARPHFQRYPTLFLTFKDVKAATWEQCFEGIAGVLARTYEPHHHLLLDGSLKPQQAAVFASILERRATEVECWQALELLSQLLAERHGERVVILVDEYDTPIHAGHVHGYYDKAVTFFRNLLSGGLKDNPHLFKGVLTGILRVAKESVFSGLNNLEVYGILRPEFATSFGFTEPEVRRLVEALGQPELLEDIRAYYNGYRFGGEAIYNPWSVLSFLDSADKELRPYWVATSSNDLVRELLVTGPEGVRAELEALLAGGAVDKPIEESIALRDVSGRSDALWSFLLFSGYLNAAERYQVDGFPWARLAVPNREVQLELTAMARGWLESQAGGAEAVRRLLDALLRGDARTVERHLSQMVKVNASFFDTAGPEPERFYHGLVVGLLASLGSRYEVRSNRESGFGRCDVMILPRVPGLPGVALELKTVDAEEGETPDAALAAALRQIRERDYATELRERGALPIHLVAAAFDGKRAYVRVG</sequence>
<proteinExistence type="predicted"/>
<dbReference type="PANTHER" id="PTHR34825">
    <property type="entry name" value="CONSERVED PROTEIN, WITH A WEAK D-GALACTARATE DEHYDRATASE/ALTRONATE HYDROLASE DOMAIN"/>
    <property type="match status" value="1"/>
</dbReference>
<dbReference type="Proteomes" id="UP000238348">
    <property type="component" value="Chromosome"/>
</dbReference>
<dbReference type="OrthoDB" id="9808684at2"/>
<dbReference type="Pfam" id="PF09820">
    <property type="entry name" value="AAA-ATPase_like"/>
    <property type="match status" value="1"/>
</dbReference>
<dbReference type="InterPro" id="IPR018631">
    <property type="entry name" value="AAA-ATPase-like_dom"/>
</dbReference>
<organism evidence="2 3">
    <name type="scientific">Sorangium cellulosum</name>
    <name type="common">Polyangium cellulosum</name>
    <dbReference type="NCBI Taxonomy" id="56"/>
    <lineage>
        <taxon>Bacteria</taxon>
        <taxon>Pseudomonadati</taxon>
        <taxon>Myxococcota</taxon>
        <taxon>Polyangia</taxon>
        <taxon>Polyangiales</taxon>
        <taxon>Polyangiaceae</taxon>
        <taxon>Sorangium</taxon>
    </lineage>
</organism>
<feature type="domain" description="AAA-ATPase-like" evidence="1">
    <location>
        <begin position="9"/>
        <end position="233"/>
    </location>
</feature>
<evidence type="ECO:0000313" key="3">
    <source>
        <dbReference type="Proteomes" id="UP000238348"/>
    </source>
</evidence>
<evidence type="ECO:0000313" key="2">
    <source>
        <dbReference type="EMBL" id="AUX40906.1"/>
    </source>
</evidence>
<dbReference type="RefSeq" id="WP_104978630.1">
    <property type="nucleotide sequence ID" value="NZ_CP012673.1"/>
</dbReference>